<proteinExistence type="predicted"/>
<accession>A0A084Q8R3</accession>
<organism evidence="9 10">
    <name type="scientific">Stachybotrys chlorohalonatus (strain IBT 40285)</name>
    <dbReference type="NCBI Taxonomy" id="1283841"/>
    <lineage>
        <taxon>Eukaryota</taxon>
        <taxon>Fungi</taxon>
        <taxon>Dikarya</taxon>
        <taxon>Ascomycota</taxon>
        <taxon>Pezizomycotina</taxon>
        <taxon>Sordariomycetes</taxon>
        <taxon>Hypocreomycetidae</taxon>
        <taxon>Hypocreales</taxon>
        <taxon>Stachybotryaceae</taxon>
        <taxon>Stachybotrys</taxon>
    </lineage>
</organism>
<feature type="transmembrane region" description="Helical" evidence="7">
    <location>
        <begin position="262"/>
        <end position="284"/>
    </location>
</feature>
<dbReference type="InterPro" id="IPR027417">
    <property type="entry name" value="P-loop_NTPase"/>
</dbReference>
<feature type="domain" description="STAS" evidence="8">
    <location>
        <begin position="639"/>
        <end position="764"/>
    </location>
</feature>
<feature type="region of interest" description="Disordered" evidence="6">
    <location>
        <begin position="845"/>
        <end position="869"/>
    </location>
</feature>
<evidence type="ECO:0000259" key="8">
    <source>
        <dbReference type="PROSITE" id="PS50801"/>
    </source>
</evidence>
<name>A0A084Q8R3_STAC4</name>
<evidence type="ECO:0000256" key="3">
    <source>
        <dbReference type="ARBA" id="ARBA00022737"/>
    </source>
</evidence>
<dbReference type="PROSITE" id="PS50801">
    <property type="entry name" value="STAS"/>
    <property type="match status" value="1"/>
</dbReference>
<dbReference type="GO" id="GO:0055085">
    <property type="term" value="P:transmembrane transport"/>
    <property type="evidence" value="ECO:0007669"/>
    <property type="project" value="InterPro"/>
</dbReference>
<evidence type="ECO:0000256" key="4">
    <source>
        <dbReference type="ARBA" id="ARBA00022989"/>
    </source>
</evidence>
<feature type="transmembrane region" description="Helical" evidence="7">
    <location>
        <begin position="517"/>
        <end position="536"/>
    </location>
</feature>
<evidence type="ECO:0000256" key="1">
    <source>
        <dbReference type="ARBA" id="ARBA00004141"/>
    </source>
</evidence>
<dbReference type="InterPro" id="IPR001902">
    <property type="entry name" value="SLC26A/SulP_fam"/>
</dbReference>
<dbReference type="InterPro" id="IPR011547">
    <property type="entry name" value="SLC26A/SulP_dom"/>
</dbReference>
<evidence type="ECO:0000256" key="7">
    <source>
        <dbReference type="SAM" id="Phobius"/>
    </source>
</evidence>
<feature type="transmembrane region" description="Helical" evidence="7">
    <location>
        <begin position="477"/>
        <end position="496"/>
    </location>
</feature>
<dbReference type="FunFam" id="3.30.750.24:FF:000036">
    <property type="entry name" value="Putative sulfate transporter YPR003C"/>
    <property type="match status" value="1"/>
</dbReference>
<reference evidence="9 10" key="1">
    <citation type="journal article" date="2014" name="BMC Genomics">
        <title>Comparative genome sequencing reveals chemotype-specific gene clusters in the toxigenic black mold Stachybotrys.</title>
        <authorList>
            <person name="Semeiks J."/>
            <person name="Borek D."/>
            <person name="Otwinowski Z."/>
            <person name="Grishin N.V."/>
        </authorList>
    </citation>
    <scope>NUCLEOTIDE SEQUENCE [LARGE SCALE GENOMIC DNA]</scope>
    <source>
        <strain evidence="9 10">IBT 40285</strain>
    </source>
</reference>
<dbReference type="STRING" id="1283841.A0A084Q8R3"/>
<evidence type="ECO:0000313" key="9">
    <source>
        <dbReference type="EMBL" id="KFA60348.1"/>
    </source>
</evidence>
<dbReference type="CDD" id="cd07042">
    <property type="entry name" value="STAS_SulP_like_sulfate_transporter"/>
    <property type="match status" value="1"/>
</dbReference>
<keyword evidence="10" id="KW-1185">Reference proteome</keyword>
<evidence type="ECO:0000256" key="2">
    <source>
        <dbReference type="ARBA" id="ARBA00022692"/>
    </source>
</evidence>
<dbReference type="Proteomes" id="UP000028524">
    <property type="component" value="Unassembled WGS sequence"/>
</dbReference>
<keyword evidence="3" id="KW-0677">Repeat</keyword>
<dbReference type="InParanoid" id="A0A084Q8R3"/>
<feature type="transmembrane region" description="Helical" evidence="7">
    <location>
        <begin position="206"/>
        <end position="224"/>
    </location>
</feature>
<dbReference type="Pfam" id="PF00916">
    <property type="entry name" value="Sulfate_transp"/>
    <property type="match status" value="1"/>
</dbReference>
<feature type="transmembrane region" description="Helical" evidence="7">
    <location>
        <begin position="296"/>
        <end position="315"/>
    </location>
</feature>
<dbReference type="AlphaFoldDB" id="A0A084Q8R3"/>
<keyword evidence="5 7" id="KW-0472">Membrane</keyword>
<keyword evidence="2 7" id="KW-0812">Transmembrane</keyword>
<gene>
    <name evidence="9" type="ORF">S40285_06039</name>
</gene>
<dbReference type="Gene3D" id="3.40.50.300">
    <property type="entry name" value="P-loop containing nucleotide triphosphate hydrolases"/>
    <property type="match status" value="1"/>
</dbReference>
<dbReference type="SUPFAM" id="SSF52091">
    <property type="entry name" value="SpoIIaa-like"/>
    <property type="match status" value="1"/>
</dbReference>
<dbReference type="PANTHER" id="PTHR11814">
    <property type="entry name" value="SULFATE TRANSPORTER"/>
    <property type="match status" value="1"/>
</dbReference>
<evidence type="ECO:0000256" key="5">
    <source>
        <dbReference type="ARBA" id="ARBA00023136"/>
    </source>
</evidence>
<dbReference type="InterPro" id="IPR036513">
    <property type="entry name" value="STAS_dom_sf"/>
</dbReference>
<feature type="region of interest" description="Disordered" evidence="6">
    <location>
        <begin position="1"/>
        <end position="61"/>
    </location>
</feature>
<comment type="subcellular location">
    <subcellularLocation>
        <location evidence="1">Membrane</location>
        <topology evidence="1">Multi-pass membrane protein</topology>
    </subcellularLocation>
</comment>
<dbReference type="EMBL" id="KL660934">
    <property type="protein sequence ID" value="KFA60348.1"/>
    <property type="molecule type" value="Genomic_DNA"/>
</dbReference>
<feature type="transmembrane region" description="Helical" evidence="7">
    <location>
        <begin position="579"/>
        <end position="604"/>
    </location>
</feature>
<dbReference type="GO" id="GO:0016020">
    <property type="term" value="C:membrane"/>
    <property type="evidence" value="ECO:0007669"/>
    <property type="project" value="UniProtKB-SubCell"/>
</dbReference>
<evidence type="ECO:0000256" key="6">
    <source>
        <dbReference type="SAM" id="MobiDB-lite"/>
    </source>
</evidence>
<dbReference type="InterPro" id="IPR002645">
    <property type="entry name" value="STAS_dom"/>
</dbReference>
<sequence length="1278" mass="140172">MSGRPSHSRNNSTDHRPTQPSSLRRALSAHGSSTPINTGAARSVDPASSSPPASPGPAPRALASEFTPLLVGTETCVHEGPCNHGTFSPRPSSPAAGRRTTSLFSDVSDTLQSTTASSIDKKDKDWKRWLKRRITTKKMGHSSQLAEQAGFRDTPLMYMSYYIPCLTWMSQYKASYIQGDLVAAITMASFYLPMALSLAANLAHVPPIHGLYAFVFNPFVYALLGSCPQMVVGPEAAGSLLVGSVVKASVDMGHGAEDNDLVHAQICGVVAGMAAATVLIAGLARLGFLDSVLSRPFLRGFISAIGFVIAVDQLIPELGLAKLADEAGVSHGSSVEKISFMIDNINHAHRLTFAIAAVSFGIIMVFRELKKRLQSRHPWLVFIPERFVVVVASAILCYKLDWADKGVEILGKVESATGSPFAFRWPFQLADMRHIRDAMSTSFLIALLGFFESSVAAKSLGSSETIQGIQLSPNREMIALGAANLVGACFMSLPAFGGYGRSKVNKTAGGKSPMSSIFLSLISLLSILFLLPYFYYLPKPVLSAMISVVAWSLIEEAPHDVHFFLRIQGWTELGLMGSIVVATIFYSLTLGMALGVGVSLLMVIKHSTRPRIQILGRIPGTNRFENAEAEGSHLLEFVEGCLIVKIPEPLTFANTGELKARLRRLELYGTSEAHPALPRLRSHESNRNVIFDIHGVTSLDGSGTQVLEEIVRSYRERGVRVFFSRGPSRRDSRVWQLMERSGIVELCGGESHFVMDVEEALRLTEVEEGIVPADVKAFLAELHALKLTLSETHANVLANPDFRAAFTGNHSVLLSSTSSGGPVSELLALCSAELTRTLRELEARAAGGRHTRLGQAEGRVPGQEDQGGGGCAGQAGVHLVLDKQMQQGQWLGRRMAVFDQIAAEQQDAKMQQIVEWFSKLQYRERHRHVSRLRHKGTGGFLLKSREFTAWMEDGNRILWCIGPPGSGKTVLASAVIDTLETFIVPSITAVAYIYCSYAERSTQVIEQLIGSLIQQLLRQCKIPNRVVQFYQLQHSKGSPDMNELSFILNLVTSLFTKVYFVIDALDECIEANGTRGALLTHLANLDAAKTQLLFTSRPLGKIIVLQEATEFEVRAQNEDMRQFLQGQIAQESRLADLCAKHAELEEEIIEQIIAKADGMFLLARLYIQSIASQLRFKTVRKALGALPEKLSDTYDDTLERIKSGQEKEQGEETIDPDDVYSQDLLLTICGGLIVLEDETKLLRFVHHTAEAYFEANRSKLFDRGHTQLAEICLDYLSL</sequence>
<dbReference type="SUPFAM" id="SSF52540">
    <property type="entry name" value="P-loop containing nucleoside triphosphate hydrolases"/>
    <property type="match status" value="1"/>
</dbReference>
<dbReference type="OrthoDB" id="427213at2759"/>
<dbReference type="Gene3D" id="3.30.750.24">
    <property type="entry name" value="STAS domain"/>
    <property type="match status" value="1"/>
</dbReference>
<dbReference type="HOGENOM" id="CLU_263331_0_0_1"/>
<dbReference type="Pfam" id="PF01740">
    <property type="entry name" value="STAS"/>
    <property type="match status" value="1"/>
</dbReference>
<protein>
    <recommendedName>
        <fullName evidence="8">STAS domain-containing protein</fullName>
    </recommendedName>
</protein>
<feature type="transmembrane region" description="Helical" evidence="7">
    <location>
        <begin position="348"/>
        <end position="366"/>
    </location>
</feature>
<keyword evidence="4 7" id="KW-1133">Transmembrane helix</keyword>
<evidence type="ECO:0000313" key="10">
    <source>
        <dbReference type="Proteomes" id="UP000028524"/>
    </source>
</evidence>
<feature type="transmembrane region" description="Helical" evidence="7">
    <location>
        <begin position="181"/>
        <end position="200"/>
    </location>
</feature>
<feature type="region of interest" description="Disordered" evidence="6">
    <location>
        <begin position="82"/>
        <end position="104"/>
    </location>
</feature>
<dbReference type="Pfam" id="PF24883">
    <property type="entry name" value="NPHP3_N"/>
    <property type="match status" value="1"/>
</dbReference>
<dbReference type="InterPro" id="IPR056884">
    <property type="entry name" value="NPHP3-like_N"/>
</dbReference>
<feature type="compositionally biased region" description="Low complexity" evidence="6">
    <location>
        <begin position="40"/>
        <end position="51"/>
    </location>
</feature>